<comment type="caution">
    <text evidence="1">The sequence shown here is derived from an EMBL/GenBank/DDBJ whole genome shotgun (WGS) entry which is preliminary data.</text>
</comment>
<sequence length="356" mass="41897">MKLMKKNRFVITLTLILILLCISGCGRKVKDEQEILTDVQNYESEINFADFSETVKIEKRQTNMDDKEDTVYVTIRGENEYAIQSYYCILYYNFYDQGGWILDDMEVIDFYVKDLSTRDNEEVLATFNNDPDAYVTGTFDTINFTNVEDVNFDAETFYSYKRIFFETRCDKTLKYTTKNTYELNELYNPQTGKWENEYSYTRIAAQSLDNMDNIIWLGTPNENGVYSYMQMRPVPEGIYYNRVSTLYLYKRVFTSENEEITNIMGEMDSDGYIVDGILTEIDLINGTAQYCQNGREDDYHIAYFDFDAATIYIPDFNRTYSIYNTNGEQPPFAYKDFTSEEEKQLDSRRALDFGTH</sequence>
<keyword evidence="2" id="KW-1185">Reference proteome</keyword>
<evidence type="ECO:0008006" key="3">
    <source>
        <dbReference type="Google" id="ProtNLM"/>
    </source>
</evidence>
<gene>
    <name evidence="1" type="ORF">C7383_10675</name>
</gene>
<name>A0AB73T3X5_9FIRM</name>
<proteinExistence type="predicted"/>
<accession>A0AB73T3X5</accession>
<evidence type="ECO:0000313" key="2">
    <source>
        <dbReference type="Proteomes" id="UP000245412"/>
    </source>
</evidence>
<evidence type="ECO:0000313" key="1">
    <source>
        <dbReference type="EMBL" id="PWJ75505.1"/>
    </source>
</evidence>
<dbReference type="RefSeq" id="WP_109626449.1">
    <property type="nucleotide sequence ID" value="NZ_CABJAT010000006.1"/>
</dbReference>
<protein>
    <recommendedName>
        <fullName evidence="3">DUF4595 domain-containing protein</fullName>
    </recommendedName>
</protein>
<dbReference type="EMBL" id="QGGY01000006">
    <property type="protein sequence ID" value="PWJ75505.1"/>
    <property type="molecule type" value="Genomic_DNA"/>
</dbReference>
<organism evidence="1 2">
    <name type="scientific">Murimonas intestini</name>
    <dbReference type="NCBI Taxonomy" id="1337051"/>
    <lineage>
        <taxon>Bacteria</taxon>
        <taxon>Bacillati</taxon>
        <taxon>Bacillota</taxon>
        <taxon>Clostridia</taxon>
        <taxon>Lachnospirales</taxon>
        <taxon>Lachnospiraceae</taxon>
        <taxon>Murimonas</taxon>
    </lineage>
</organism>
<dbReference type="AlphaFoldDB" id="A0AB73T3X5"/>
<dbReference type="Proteomes" id="UP000245412">
    <property type="component" value="Unassembled WGS sequence"/>
</dbReference>
<reference evidence="1 2" key="1">
    <citation type="submission" date="2018-05" db="EMBL/GenBank/DDBJ databases">
        <authorList>
            <person name="Goeker M."/>
            <person name="Huntemann M."/>
            <person name="Clum A."/>
            <person name="Pillay M."/>
            <person name="Palaniappan K."/>
            <person name="Varghese N."/>
            <person name="Mikhailova N."/>
            <person name="Stamatis D."/>
            <person name="Reddy T."/>
            <person name="Daum C."/>
            <person name="Shapiro N."/>
            <person name="Ivanova N."/>
            <person name="Kyrpides N."/>
            <person name="Woyke T."/>
        </authorList>
    </citation>
    <scope>NUCLEOTIDE SEQUENCE [LARGE SCALE GENOMIC DNA]</scope>
    <source>
        <strain evidence="1 2">DSM 26524</strain>
    </source>
</reference>